<evidence type="ECO:0000256" key="1">
    <source>
        <dbReference type="ARBA" id="ARBA00022443"/>
    </source>
</evidence>
<feature type="domain" description="SH3" evidence="4">
    <location>
        <begin position="3"/>
        <end position="72"/>
    </location>
</feature>
<dbReference type="PANTHER" id="PTHR46037">
    <property type="entry name" value="PROTEIN ENHANCER OF SEVENLESS 2B"/>
    <property type="match status" value="1"/>
</dbReference>
<dbReference type="AlphaFoldDB" id="A0A8H3H1F1"/>
<dbReference type="InterPro" id="IPR036028">
    <property type="entry name" value="SH3-like_dom_sf"/>
</dbReference>
<dbReference type="EMBL" id="CAJMXA010002726">
    <property type="protein sequence ID" value="CAE6486571.1"/>
    <property type="molecule type" value="Genomic_DNA"/>
</dbReference>
<evidence type="ECO:0000313" key="5">
    <source>
        <dbReference type="EMBL" id="CAE6486571.1"/>
    </source>
</evidence>
<evidence type="ECO:0000256" key="3">
    <source>
        <dbReference type="PROSITE-ProRule" id="PRU00192"/>
    </source>
</evidence>
<sequence length="348" mass="39052">MATSYSVGITLRNFKSSHGSGGGEFTIKKGQRLLLMESSHAEWWKFALKTNREKNNGSSGFVPKKYIQEVKSISAATSRKDFVAQAGGDLTITEHEGLSVYCVEGDWALVKSARAAGYVPTECIELNDEPDQVIALFDFNVTDPGKLSFQKGETLTVLDRKYEHWCLCKNGSDMLGVVPRNRVEVHNRLGSGSSIEEITKPTISQQYTPISKKKAAREVVSELARRDWGRRSAADPAYERSRVQKPTRELSALDAWNSYELRWSALSVASPYQPIGFRDIPWPLLCVPSDPESITPQAVGALILSLLHSQERWMTRIDEDERPKVKEALDAIHYSLNELMTNPHLYTF</sequence>
<dbReference type="PROSITE" id="PS50002">
    <property type="entry name" value="SH3"/>
    <property type="match status" value="2"/>
</dbReference>
<dbReference type="SUPFAM" id="SSF50044">
    <property type="entry name" value="SH3-domain"/>
    <property type="match status" value="3"/>
</dbReference>
<dbReference type="Proteomes" id="UP000663853">
    <property type="component" value="Unassembled WGS sequence"/>
</dbReference>
<evidence type="ECO:0000256" key="2">
    <source>
        <dbReference type="ARBA" id="ARBA00022999"/>
    </source>
</evidence>
<accession>A0A8H3H1F1</accession>
<dbReference type="Pfam" id="PF14604">
    <property type="entry name" value="SH3_9"/>
    <property type="match status" value="1"/>
</dbReference>
<keyword evidence="2" id="KW-0727">SH2 domain</keyword>
<dbReference type="CDD" id="cd00174">
    <property type="entry name" value="SH3"/>
    <property type="match status" value="1"/>
</dbReference>
<name>A0A8H3H1F1_9AGAM</name>
<feature type="domain" description="SH3" evidence="4">
    <location>
        <begin position="128"/>
        <end position="188"/>
    </location>
</feature>
<protein>
    <recommendedName>
        <fullName evidence="4">SH3 domain-containing protein</fullName>
    </recommendedName>
</protein>
<gene>
    <name evidence="5" type="ORF">RDB_LOCUS95972</name>
</gene>
<reference evidence="5" key="1">
    <citation type="submission" date="2021-01" db="EMBL/GenBank/DDBJ databases">
        <authorList>
            <person name="Kaushik A."/>
        </authorList>
    </citation>
    <scope>NUCLEOTIDE SEQUENCE</scope>
    <source>
        <strain evidence="5">AG6-10EEA</strain>
    </source>
</reference>
<evidence type="ECO:0000313" key="6">
    <source>
        <dbReference type="Proteomes" id="UP000663853"/>
    </source>
</evidence>
<dbReference type="Gene3D" id="2.30.30.40">
    <property type="entry name" value="SH3 Domains"/>
    <property type="match status" value="2"/>
</dbReference>
<dbReference type="SMART" id="SM00326">
    <property type="entry name" value="SH3"/>
    <property type="match status" value="3"/>
</dbReference>
<keyword evidence="1 3" id="KW-0728">SH3 domain</keyword>
<dbReference type="InterPro" id="IPR043539">
    <property type="entry name" value="Grb2-like"/>
</dbReference>
<proteinExistence type="predicted"/>
<dbReference type="InterPro" id="IPR001452">
    <property type="entry name" value="SH3_domain"/>
</dbReference>
<evidence type="ECO:0000259" key="4">
    <source>
        <dbReference type="PROSITE" id="PS50002"/>
    </source>
</evidence>
<comment type="caution">
    <text evidence="5">The sequence shown here is derived from an EMBL/GenBank/DDBJ whole genome shotgun (WGS) entry which is preliminary data.</text>
</comment>
<organism evidence="5 6">
    <name type="scientific">Rhizoctonia solani</name>
    <dbReference type="NCBI Taxonomy" id="456999"/>
    <lineage>
        <taxon>Eukaryota</taxon>
        <taxon>Fungi</taxon>
        <taxon>Dikarya</taxon>
        <taxon>Basidiomycota</taxon>
        <taxon>Agaricomycotina</taxon>
        <taxon>Agaricomycetes</taxon>
        <taxon>Cantharellales</taxon>
        <taxon>Ceratobasidiaceae</taxon>
        <taxon>Rhizoctonia</taxon>
    </lineage>
</organism>